<dbReference type="RefSeq" id="WP_344076193.1">
    <property type="nucleotide sequence ID" value="NZ_BAAALS010000002.1"/>
</dbReference>
<evidence type="ECO:0000313" key="2">
    <source>
        <dbReference type="EMBL" id="GAA1736983.1"/>
    </source>
</evidence>
<organism evidence="2 3">
    <name type="scientific">Luedemannella helvata</name>
    <dbReference type="NCBI Taxonomy" id="349315"/>
    <lineage>
        <taxon>Bacteria</taxon>
        <taxon>Bacillati</taxon>
        <taxon>Actinomycetota</taxon>
        <taxon>Actinomycetes</taxon>
        <taxon>Micromonosporales</taxon>
        <taxon>Micromonosporaceae</taxon>
        <taxon>Luedemannella</taxon>
    </lineage>
</organism>
<evidence type="ECO:0000256" key="1">
    <source>
        <dbReference type="SAM" id="MobiDB-lite"/>
    </source>
</evidence>
<accession>A0ABP4VVP3</accession>
<protein>
    <submittedName>
        <fullName evidence="2">Uncharacterized protein</fullName>
    </submittedName>
</protein>
<reference evidence="3" key="1">
    <citation type="journal article" date="2019" name="Int. J. Syst. Evol. Microbiol.">
        <title>The Global Catalogue of Microorganisms (GCM) 10K type strain sequencing project: providing services to taxonomists for standard genome sequencing and annotation.</title>
        <authorList>
            <consortium name="The Broad Institute Genomics Platform"/>
            <consortium name="The Broad Institute Genome Sequencing Center for Infectious Disease"/>
            <person name="Wu L."/>
            <person name="Ma J."/>
        </authorList>
    </citation>
    <scope>NUCLEOTIDE SEQUENCE [LARGE SCALE GENOMIC DNA]</scope>
    <source>
        <strain evidence="3">JCM 13249</strain>
    </source>
</reference>
<keyword evidence="3" id="KW-1185">Reference proteome</keyword>
<comment type="caution">
    <text evidence="2">The sequence shown here is derived from an EMBL/GenBank/DDBJ whole genome shotgun (WGS) entry which is preliminary data.</text>
</comment>
<feature type="compositionally biased region" description="Pro residues" evidence="1">
    <location>
        <begin position="1"/>
        <end position="25"/>
    </location>
</feature>
<dbReference type="Proteomes" id="UP001500655">
    <property type="component" value="Unassembled WGS sequence"/>
</dbReference>
<gene>
    <name evidence="2" type="ORF">GCM10009681_04450</name>
</gene>
<dbReference type="EMBL" id="BAAALS010000002">
    <property type="protein sequence ID" value="GAA1736983.1"/>
    <property type="molecule type" value="Genomic_DNA"/>
</dbReference>
<feature type="region of interest" description="Disordered" evidence="1">
    <location>
        <begin position="1"/>
        <end position="67"/>
    </location>
</feature>
<evidence type="ECO:0000313" key="3">
    <source>
        <dbReference type="Proteomes" id="UP001500655"/>
    </source>
</evidence>
<sequence>MSAPQPPYRPAAWQAPPPAYPPRLGRPPHQLHGAPTDHTQPLPTHAPQPPGYGAAPAGYPPSPRPAERARPGWWRRNWWGLLLVVPLFVATIAPDLGDAYDRWFPTGPTERVSGANGQWVSFGGGRLRLVSLQRAVALRTHSGRPVTLPATVQVWQATLEIDAGRDAPLEGCTLFLEDARGRTFSANPNELSDVDVDRVYGCSRPYGGPESGPFTIVAAFVASSAPSAVRVTLASELPRYAWLTAPD</sequence>
<name>A0ABP4VVP3_9ACTN</name>
<proteinExistence type="predicted"/>